<dbReference type="Pfam" id="PF13450">
    <property type="entry name" value="NAD_binding_8"/>
    <property type="match status" value="1"/>
</dbReference>
<dbReference type="InterPro" id="IPR017896">
    <property type="entry name" value="4Fe4S_Fe-S-bd"/>
</dbReference>
<dbReference type="PRINTS" id="PR00419">
    <property type="entry name" value="ADXRDTASE"/>
</dbReference>
<sequence>MQEKRREVRPVSYLEDFEKTLAEKCHQNEPPFCQAACPFRLDIKGLEEKWKKGRFNAAYRTYQNTVGFPDIVSKLCSHPCEKACLRAKLDGGIAMGLLERATVKYAKRKAPNAYNLPSKGKRIAIVGGGLSGLGCALRLCNKKYDVTVYEREMVLGGQARNQMDPAEFDAEIEAQFQFEEFSRHLGETVTDLEALRADYDAVYVATGADGADFGLEMDPDGAFATRTQGVFIGGSLTGGDSMKALADGLAVSLAIERYLKTGGMNEPFRKEGTLLKLQTDGIERAERVVPANGESYTEEEAMQEIARCQKCSCDACMRACDLMRLHEKTPRRLYEEVYITIHPGTLSRDGTWATRLISTCDHCGLCKEVCPQHIDFSQFLLESMRAMRKKGAMPWPFHDFWLRDMAYASGKAGLTRKPENVKQSSYAFFPGCQLAGSDPRYVTRTYEWLHSKKPDAAIWMTCCSAPAEWAGEVDIHAAHLEKMRQQWRELGEPTVILACPNCRKMFEEYLPELPVVFLEEVMEEWGMEKDAALEPDNAEKGEMEAGSTQQAQSYALFDPCASRYYPELQESVRHLADAAGITWENLPYDGKKARCCGYGGHIGIASPSHTSYMTTSRAKEEELPYVTYCVNCRESFAGQGKEAVHILDLLFGLNGAGRPAATVTERWHNRLAAKRELLKTYWNETIEEETHMKLEVEKELERKLSAGQILIEDMEQVIEHCEREDRGIIDPETGHRIGHLKIQHMTYWAEYEVLPDGGYKLWNGYSHRMNLEGE</sequence>
<keyword evidence="3" id="KW-0560">Oxidoreductase</keyword>
<dbReference type="Gene3D" id="3.40.50.720">
    <property type="entry name" value="NAD(P)-binding Rossmann-like Domain"/>
    <property type="match status" value="1"/>
</dbReference>
<evidence type="ECO:0000256" key="2">
    <source>
        <dbReference type="ARBA" id="ARBA00022723"/>
    </source>
</evidence>
<evidence type="ECO:0000256" key="3">
    <source>
        <dbReference type="ARBA" id="ARBA00023002"/>
    </source>
</evidence>
<dbReference type="NCBIfam" id="NF045663">
    <property type="entry name" value="diclust_near_Sec"/>
    <property type="match status" value="1"/>
</dbReference>
<dbReference type="PANTHER" id="PTHR43255:SF1">
    <property type="entry name" value="IRON-SULFUR-BINDING OXIDOREDUCTASE FADF-RELATED"/>
    <property type="match status" value="1"/>
</dbReference>
<dbReference type="AlphaFoldDB" id="A0A2T3FRH8"/>
<dbReference type="Pfam" id="PF14691">
    <property type="entry name" value="Fer4_20"/>
    <property type="match status" value="1"/>
</dbReference>
<dbReference type="InterPro" id="IPR051460">
    <property type="entry name" value="HdrC_iron-sulfur_subunit"/>
</dbReference>
<organism evidence="7 8">
    <name type="scientific">Clostridium fessum</name>
    <dbReference type="NCBI Taxonomy" id="2126740"/>
    <lineage>
        <taxon>Bacteria</taxon>
        <taxon>Bacillati</taxon>
        <taxon>Bacillota</taxon>
        <taxon>Clostridia</taxon>
        <taxon>Eubacteriales</taxon>
        <taxon>Clostridiaceae</taxon>
        <taxon>Clostridium</taxon>
    </lineage>
</organism>
<evidence type="ECO:0000256" key="5">
    <source>
        <dbReference type="ARBA" id="ARBA00023014"/>
    </source>
</evidence>
<comment type="caution">
    <text evidence="7">The sequence shown here is derived from an EMBL/GenBank/DDBJ whole genome shotgun (WGS) entry which is preliminary data.</text>
</comment>
<name>A0A2T3FRH8_9CLOT</name>
<proteinExistence type="predicted"/>
<dbReference type="InterPro" id="IPR028261">
    <property type="entry name" value="DPD_II"/>
</dbReference>
<reference evidence="7 8" key="1">
    <citation type="submission" date="2018-03" db="EMBL/GenBank/DDBJ databases">
        <title>Lachnoclostridium SNUG30386 gen.nov., sp.nov., isolated from human faeces.</title>
        <authorList>
            <person name="Seo B."/>
            <person name="Jeon K."/>
            <person name="Ko G."/>
        </authorList>
    </citation>
    <scope>NUCLEOTIDE SEQUENCE [LARGE SCALE GENOMIC DNA]</scope>
    <source>
        <strain evidence="7 8">SNUG30386</strain>
    </source>
</reference>
<feature type="domain" description="4Fe-4S ferredoxin-type" evidence="6">
    <location>
        <begin position="350"/>
        <end position="379"/>
    </location>
</feature>
<dbReference type="GO" id="GO:0016491">
    <property type="term" value="F:oxidoreductase activity"/>
    <property type="evidence" value="ECO:0007669"/>
    <property type="project" value="UniProtKB-KW"/>
</dbReference>
<dbReference type="PANTHER" id="PTHR43255">
    <property type="entry name" value="IRON-SULFUR-BINDING OXIDOREDUCTASE FADF-RELATED-RELATED"/>
    <property type="match status" value="1"/>
</dbReference>
<dbReference type="InterPro" id="IPR017900">
    <property type="entry name" value="4Fe4S_Fe_S_CS"/>
</dbReference>
<dbReference type="EMBL" id="PYLO01000002">
    <property type="protein sequence ID" value="PST37878.1"/>
    <property type="molecule type" value="Genomic_DNA"/>
</dbReference>
<evidence type="ECO:0000313" key="7">
    <source>
        <dbReference type="EMBL" id="PST37878.1"/>
    </source>
</evidence>
<evidence type="ECO:0000259" key="6">
    <source>
        <dbReference type="PROSITE" id="PS51379"/>
    </source>
</evidence>
<dbReference type="Gene3D" id="1.10.1060.10">
    <property type="entry name" value="Alpha-helical ferredoxin"/>
    <property type="match status" value="2"/>
</dbReference>
<dbReference type="Pfam" id="PF02754">
    <property type="entry name" value="CCG"/>
    <property type="match status" value="2"/>
</dbReference>
<dbReference type="PROSITE" id="PS51379">
    <property type="entry name" value="4FE4S_FER_2"/>
    <property type="match status" value="1"/>
</dbReference>
<dbReference type="GO" id="GO:0046872">
    <property type="term" value="F:metal ion binding"/>
    <property type="evidence" value="ECO:0007669"/>
    <property type="project" value="UniProtKB-KW"/>
</dbReference>
<dbReference type="GO" id="GO:0051539">
    <property type="term" value="F:4 iron, 4 sulfur cluster binding"/>
    <property type="evidence" value="ECO:0007669"/>
    <property type="project" value="UniProtKB-KW"/>
</dbReference>
<protein>
    <recommendedName>
        <fullName evidence="6">4Fe-4S ferredoxin-type domain-containing protein</fullName>
    </recommendedName>
</protein>
<dbReference type="SUPFAM" id="SSF46548">
    <property type="entry name" value="alpha-helical ferredoxin"/>
    <property type="match status" value="1"/>
</dbReference>
<evidence type="ECO:0000313" key="8">
    <source>
        <dbReference type="Proteomes" id="UP000241048"/>
    </source>
</evidence>
<keyword evidence="4" id="KW-0408">Iron</keyword>
<keyword evidence="2" id="KW-0479">Metal-binding</keyword>
<keyword evidence="8" id="KW-1185">Reference proteome</keyword>
<dbReference type="InterPro" id="IPR009051">
    <property type="entry name" value="Helical_ferredxn"/>
</dbReference>
<dbReference type="Proteomes" id="UP000241048">
    <property type="component" value="Unassembled WGS sequence"/>
</dbReference>
<keyword evidence="5" id="KW-0411">Iron-sulfur</keyword>
<dbReference type="Pfam" id="PF13534">
    <property type="entry name" value="Fer4_17"/>
    <property type="match status" value="1"/>
</dbReference>
<evidence type="ECO:0000256" key="4">
    <source>
        <dbReference type="ARBA" id="ARBA00023004"/>
    </source>
</evidence>
<dbReference type="InterPro" id="IPR004017">
    <property type="entry name" value="Cys_rich_dom"/>
</dbReference>
<dbReference type="SUPFAM" id="SSF51971">
    <property type="entry name" value="Nucleotide-binding domain"/>
    <property type="match status" value="1"/>
</dbReference>
<accession>A0A2T3FRH8</accession>
<evidence type="ECO:0000256" key="1">
    <source>
        <dbReference type="ARBA" id="ARBA00022485"/>
    </source>
</evidence>
<dbReference type="PROSITE" id="PS00198">
    <property type="entry name" value="4FE4S_FER_1"/>
    <property type="match status" value="1"/>
</dbReference>
<keyword evidence="1" id="KW-0004">4Fe-4S</keyword>
<dbReference type="GO" id="GO:0005886">
    <property type="term" value="C:plasma membrane"/>
    <property type="evidence" value="ECO:0007669"/>
    <property type="project" value="TreeGrafter"/>
</dbReference>
<gene>
    <name evidence="7" type="ORF">C7U56_08450</name>
</gene>